<reference evidence="3 4" key="1">
    <citation type="submission" date="2016-04" db="EMBL/GenBank/DDBJ databases">
        <title>Complete genome sequence of natural rubber-degrading, novel Gram-negative bacterium, Rhizobacter gummiphilus strain NS21.</title>
        <authorList>
            <person name="Tabata M."/>
            <person name="Kasai D."/>
            <person name="Fukuda M."/>
        </authorList>
    </citation>
    <scope>NUCLEOTIDE SEQUENCE [LARGE SCALE GENOMIC DNA]</scope>
    <source>
        <strain evidence="3 4">NS21</strain>
    </source>
</reference>
<proteinExistence type="predicted"/>
<evidence type="ECO:0000256" key="1">
    <source>
        <dbReference type="SAM" id="MobiDB-lite"/>
    </source>
</evidence>
<dbReference type="AlphaFoldDB" id="A0A1W6LC11"/>
<dbReference type="PROSITE" id="PS51257">
    <property type="entry name" value="PROKAR_LIPOPROTEIN"/>
    <property type="match status" value="1"/>
</dbReference>
<dbReference type="InterPro" id="IPR007055">
    <property type="entry name" value="BON_dom"/>
</dbReference>
<dbReference type="RefSeq" id="WP_085752093.1">
    <property type="nucleotide sequence ID" value="NZ_BSPR01000009.1"/>
</dbReference>
<evidence type="ECO:0000256" key="2">
    <source>
        <dbReference type="SAM" id="SignalP"/>
    </source>
</evidence>
<keyword evidence="4" id="KW-1185">Reference proteome</keyword>
<dbReference type="SMART" id="SM00749">
    <property type="entry name" value="BON"/>
    <property type="match status" value="1"/>
</dbReference>
<feature type="chain" id="PRO_5043635398" evidence="2">
    <location>
        <begin position="20"/>
        <end position="164"/>
    </location>
</feature>
<dbReference type="EMBL" id="CP015118">
    <property type="protein sequence ID" value="ARN21799.1"/>
    <property type="molecule type" value="Genomic_DNA"/>
</dbReference>
<gene>
    <name evidence="3" type="ORF">A4W93_18910</name>
</gene>
<dbReference type="Proteomes" id="UP000193427">
    <property type="component" value="Chromosome"/>
</dbReference>
<dbReference type="InterPro" id="IPR014004">
    <property type="entry name" value="Transpt-assoc_nodulatn_dom_bac"/>
</dbReference>
<evidence type="ECO:0000313" key="4">
    <source>
        <dbReference type="Proteomes" id="UP000193427"/>
    </source>
</evidence>
<protein>
    <submittedName>
        <fullName evidence="3">Uncharacterized protein</fullName>
    </submittedName>
</protein>
<dbReference type="PANTHER" id="PTHR34606">
    <property type="entry name" value="BON DOMAIN-CONTAINING PROTEIN"/>
    <property type="match status" value="1"/>
</dbReference>
<dbReference type="OrthoDB" id="8564061at2"/>
<feature type="signal peptide" evidence="2">
    <location>
        <begin position="1"/>
        <end position="19"/>
    </location>
</feature>
<dbReference type="Pfam" id="PF04972">
    <property type="entry name" value="BON"/>
    <property type="match status" value="1"/>
</dbReference>
<sequence length="164" mass="17199">MKRTTLSAASLLLAAMALGACEKRDVPAAPKVEPDSVAEKAERKIDEMRADAKKQFAEAREKAREVGQEAKAGGEQASADVKRLGEQAGDKVADAVITTTVNAEFARDKSLSATKIDVDTAGGNVALRGTAPSQSARDRATQIAAHVKGVLSVDNQLTIEPAKM</sequence>
<dbReference type="STRING" id="946333.A4W93_18910"/>
<accession>A0A1W6LC11</accession>
<evidence type="ECO:0000313" key="3">
    <source>
        <dbReference type="EMBL" id="ARN21799.1"/>
    </source>
</evidence>
<dbReference type="KEGG" id="rgu:A4W93_18910"/>
<feature type="compositionally biased region" description="Basic and acidic residues" evidence="1">
    <location>
        <begin position="53"/>
        <end position="68"/>
    </location>
</feature>
<keyword evidence="2" id="KW-0732">Signal</keyword>
<dbReference type="PROSITE" id="PS50914">
    <property type="entry name" value="BON"/>
    <property type="match status" value="1"/>
</dbReference>
<dbReference type="InterPro" id="IPR051686">
    <property type="entry name" value="Lipoprotein_DolP"/>
</dbReference>
<dbReference type="PANTHER" id="PTHR34606:SF15">
    <property type="entry name" value="BON DOMAIN-CONTAINING PROTEIN"/>
    <property type="match status" value="1"/>
</dbReference>
<name>A0A1W6LC11_9BURK</name>
<dbReference type="Gene3D" id="3.30.1340.30">
    <property type="match status" value="1"/>
</dbReference>
<feature type="region of interest" description="Disordered" evidence="1">
    <location>
        <begin position="53"/>
        <end position="85"/>
    </location>
</feature>
<organism evidence="3 4">
    <name type="scientific">Piscinibacter gummiphilus</name>
    <dbReference type="NCBI Taxonomy" id="946333"/>
    <lineage>
        <taxon>Bacteria</taxon>
        <taxon>Pseudomonadati</taxon>
        <taxon>Pseudomonadota</taxon>
        <taxon>Betaproteobacteria</taxon>
        <taxon>Burkholderiales</taxon>
        <taxon>Sphaerotilaceae</taxon>
        <taxon>Piscinibacter</taxon>
    </lineage>
</organism>